<dbReference type="AlphaFoldDB" id="A0AAJ0M9L5"/>
<proteinExistence type="predicted"/>
<dbReference type="EMBL" id="JAUIQD010000007">
    <property type="protein sequence ID" value="KAK3344131.1"/>
    <property type="molecule type" value="Genomic_DNA"/>
</dbReference>
<comment type="caution">
    <text evidence="2">The sequence shown here is derived from an EMBL/GenBank/DDBJ whole genome shotgun (WGS) entry which is preliminary data.</text>
</comment>
<accession>A0AAJ0M9L5</accession>
<reference evidence="2" key="1">
    <citation type="journal article" date="2023" name="Mol. Phylogenet. Evol.">
        <title>Genome-scale phylogeny and comparative genomics of the fungal order Sordariales.</title>
        <authorList>
            <person name="Hensen N."/>
            <person name="Bonometti L."/>
            <person name="Westerberg I."/>
            <person name="Brannstrom I.O."/>
            <person name="Guillou S."/>
            <person name="Cros-Aarteil S."/>
            <person name="Calhoun S."/>
            <person name="Haridas S."/>
            <person name="Kuo A."/>
            <person name="Mondo S."/>
            <person name="Pangilinan J."/>
            <person name="Riley R."/>
            <person name="LaButti K."/>
            <person name="Andreopoulos B."/>
            <person name="Lipzen A."/>
            <person name="Chen C."/>
            <person name="Yan M."/>
            <person name="Daum C."/>
            <person name="Ng V."/>
            <person name="Clum A."/>
            <person name="Steindorff A."/>
            <person name="Ohm R.A."/>
            <person name="Martin F."/>
            <person name="Silar P."/>
            <person name="Natvig D.O."/>
            <person name="Lalanne C."/>
            <person name="Gautier V."/>
            <person name="Ament-Velasquez S.L."/>
            <person name="Kruys A."/>
            <person name="Hutchinson M.I."/>
            <person name="Powell A.J."/>
            <person name="Barry K."/>
            <person name="Miller A.N."/>
            <person name="Grigoriev I.V."/>
            <person name="Debuchy R."/>
            <person name="Gladieux P."/>
            <person name="Hiltunen Thoren M."/>
            <person name="Johannesson H."/>
        </authorList>
    </citation>
    <scope>NUCLEOTIDE SEQUENCE</scope>
    <source>
        <strain evidence="2">CBS 955.72</strain>
    </source>
</reference>
<name>A0AAJ0M9L5_9PEZI</name>
<keyword evidence="3" id="KW-1185">Reference proteome</keyword>
<feature type="chain" id="PRO_5042497559" description="Secreted protein" evidence="1">
    <location>
        <begin position="22"/>
        <end position="71"/>
    </location>
</feature>
<evidence type="ECO:0000256" key="1">
    <source>
        <dbReference type="SAM" id="SignalP"/>
    </source>
</evidence>
<reference evidence="2" key="2">
    <citation type="submission" date="2023-06" db="EMBL/GenBank/DDBJ databases">
        <authorList>
            <consortium name="Lawrence Berkeley National Laboratory"/>
            <person name="Haridas S."/>
            <person name="Hensen N."/>
            <person name="Bonometti L."/>
            <person name="Westerberg I."/>
            <person name="Brannstrom I.O."/>
            <person name="Guillou S."/>
            <person name="Cros-Aarteil S."/>
            <person name="Calhoun S."/>
            <person name="Kuo A."/>
            <person name="Mondo S."/>
            <person name="Pangilinan J."/>
            <person name="Riley R."/>
            <person name="Labutti K."/>
            <person name="Andreopoulos B."/>
            <person name="Lipzen A."/>
            <person name="Chen C."/>
            <person name="Yanf M."/>
            <person name="Daum C."/>
            <person name="Ng V."/>
            <person name="Clum A."/>
            <person name="Steindorff A."/>
            <person name="Ohm R."/>
            <person name="Martin F."/>
            <person name="Silar P."/>
            <person name="Natvig D."/>
            <person name="Lalanne C."/>
            <person name="Gautier V."/>
            <person name="Ament-Velasquez S.L."/>
            <person name="Kruys A."/>
            <person name="Hutchinson M.I."/>
            <person name="Powell A.J."/>
            <person name="Barry K."/>
            <person name="Miller A.N."/>
            <person name="Grigoriev I.V."/>
            <person name="Debuchy R."/>
            <person name="Gladieux P."/>
            <person name="Thoren M.H."/>
            <person name="Johannesson H."/>
        </authorList>
    </citation>
    <scope>NUCLEOTIDE SEQUENCE</scope>
    <source>
        <strain evidence="2">CBS 955.72</strain>
    </source>
</reference>
<sequence>MFTPWFCCFWGLVWVGMCCHGQYHTFLLDGLGVVLGPWGVPLRECGRAGDPHRAVLLGTRSRNSQGESMRL</sequence>
<protein>
    <recommendedName>
        <fullName evidence="4">Secreted protein</fullName>
    </recommendedName>
</protein>
<keyword evidence="1" id="KW-0732">Signal</keyword>
<evidence type="ECO:0000313" key="2">
    <source>
        <dbReference type="EMBL" id="KAK3344131.1"/>
    </source>
</evidence>
<gene>
    <name evidence="2" type="ORF">B0T25DRAFT_556216</name>
</gene>
<dbReference type="Proteomes" id="UP001275084">
    <property type="component" value="Unassembled WGS sequence"/>
</dbReference>
<evidence type="ECO:0000313" key="3">
    <source>
        <dbReference type="Proteomes" id="UP001275084"/>
    </source>
</evidence>
<evidence type="ECO:0008006" key="4">
    <source>
        <dbReference type="Google" id="ProtNLM"/>
    </source>
</evidence>
<feature type="signal peptide" evidence="1">
    <location>
        <begin position="1"/>
        <end position="21"/>
    </location>
</feature>
<organism evidence="2 3">
    <name type="scientific">Lasiosphaeria hispida</name>
    <dbReference type="NCBI Taxonomy" id="260671"/>
    <lineage>
        <taxon>Eukaryota</taxon>
        <taxon>Fungi</taxon>
        <taxon>Dikarya</taxon>
        <taxon>Ascomycota</taxon>
        <taxon>Pezizomycotina</taxon>
        <taxon>Sordariomycetes</taxon>
        <taxon>Sordariomycetidae</taxon>
        <taxon>Sordariales</taxon>
        <taxon>Lasiosphaeriaceae</taxon>
        <taxon>Lasiosphaeria</taxon>
    </lineage>
</organism>